<organism evidence="1 2">
    <name type="scientific">Roseateles subflavus</name>
    <dbReference type="NCBI Taxonomy" id="3053353"/>
    <lineage>
        <taxon>Bacteria</taxon>
        <taxon>Pseudomonadati</taxon>
        <taxon>Pseudomonadota</taxon>
        <taxon>Betaproteobacteria</taxon>
        <taxon>Burkholderiales</taxon>
        <taxon>Sphaerotilaceae</taxon>
        <taxon>Roseateles</taxon>
    </lineage>
</organism>
<evidence type="ECO:0000313" key="1">
    <source>
        <dbReference type="EMBL" id="MDL5031564.1"/>
    </source>
</evidence>
<reference evidence="1 2" key="1">
    <citation type="submission" date="2023-06" db="EMBL/GenBank/DDBJ databases">
        <title>Pelomonas sp. APW6 16S ribosomal RNA gene genome sequencing and assembly.</title>
        <authorList>
            <person name="Woo H."/>
        </authorList>
    </citation>
    <scope>NUCLEOTIDE SEQUENCE [LARGE SCALE GENOMIC DNA]</scope>
    <source>
        <strain evidence="1 2">APW6</strain>
    </source>
</reference>
<protein>
    <submittedName>
        <fullName evidence="1">Uncharacterized protein</fullName>
    </submittedName>
</protein>
<evidence type="ECO:0000313" key="2">
    <source>
        <dbReference type="Proteomes" id="UP001238603"/>
    </source>
</evidence>
<sequence length="126" mass="14296">MVEWLAQQLALLGQSLWPQPSAVPLSILQADERQLVIQGNAAVFCFDARQRCVRVGTRRKAAFDDIRCVIVRHHRDSDDRPEHWSVTLQVRGFLADVHLGWSQDDVDASILGARLARFLGKPVRAW</sequence>
<dbReference type="EMBL" id="JASVDS010000002">
    <property type="protein sequence ID" value="MDL5031564.1"/>
    <property type="molecule type" value="Genomic_DNA"/>
</dbReference>
<keyword evidence="2" id="KW-1185">Reference proteome</keyword>
<comment type="caution">
    <text evidence="1">The sequence shown here is derived from an EMBL/GenBank/DDBJ whole genome shotgun (WGS) entry which is preliminary data.</text>
</comment>
<gene>
    <name evidence="1" type="ORF">QRD43_06550</name>
</gene>
<proteinExistence type="predicted"/>
<dbReference type="RefSeq" id="WP_285981692.1">
    <property type="nucleotide sequence ID" value="NZ_JASVDS010000002.1"/>
</dbReference>
<accession>A0ABT7LFD6</accession>
<dbReference type="Proteomes" id="UP001238603">
    <property type="component" value="Unassembled WGS sequence"/>
</dbReference>
<name>A0ABT7LFD6_9BURK</name>